<keyword evidence="2" id="KW-1185">Reference proteome</keyword>
<evidence type="ECO:0000313" key="1">
    <source>
        <dbReference type="EMBL" id="KJL33884.1"/>
    </source>
</evidence>
<dbReference type="PATRIC" id="fig|582680.6.peg.1358"/>
<gene>
    <name evidence="1" type="ORF">RS86_01320</name>
</gene>
<evidence type="ECO:0000313" key="2">
    <source>
        <dbReference type="Proteomes" id="UP000033740"/>
    </source>
</evidence>
<name>A0A0F0LMG8_9MICO</name>
<dbReference type="Proteomes" id="UP000033740">
    <property type="component" value="Unassembled WGS sequence"/>
</dbReference>
<comment type="caution">
    <text evidence="1">The sequence shown here is derived from an EMBL/GenBank/DDBJ whole genome shotgun (WGS) entry which is preliminary data.</text>
</comment>
<dbReference type="AlphaFoldDB" id="A0A0F0LMG8"/>
<dbReference type="EMBL" id="JYIX01000031">
    <property type="protein sequence ID" value="KJL33884.1"/>
    <property type="molecule type" value="Genomic_DNA"/>
</dbReference>
<accession>A0A0F0LMG8</accession>
<reference evidence="1 2" key="1">
    <citation type="submission" date="2015-02" db="EMBL/GenBank/DDBJ databases">
        <title>Draft genome sequences of ten Microbacterium spp. with emphasis on heavy metal contaminated environments.</title>
        <authorList>
            <person name="Corretto E."/>
        </authorList>
    </citation>
    <scope>NUCLEOTIDE SEQUENCE [LARGE SCALE GENOMIC DNA]</scope>
    <source>
        <strain evidence="1 2">ARN176</strain>
    </source>
</reference>
<sequence>MQKNERDLKDDGKHVRIGIGVYDDRLSAVGLHPDGSRTALTAPLSSGIEVSLDRLLTRFPTPAEDAVDSLAFDLSAVLRRADDAPFTVVRIAPRPPVERTDEPHVGSAPILHVRGGHTTLGDELAPFDAEGFRVASAGIPAGSRVVITSVGSFANPGHELAAGEILLEHGGPLSVTFSHTFDSNSFATRERTAELNGAMVADAEALTTSLSLIAGRRFPGARLSVTRNDGGRVPLSRLASSPVHSALSGQPMEFLGGAAFCGLTEGDLVLATGEGPILGSVRDGVPAVVPQLRWNGARLATQAAHLVPATRILLHGRNPAPRLVKALGAELDDWLDDGSAVEADTDLRALGAAVAPLSDWALGVVSAGNAAEMAHELRAAEARVHARLVAFGALPSTVRIVESRLVATTYEHARVVSVRVHGVAAEPTGEGAHDAAER</sequence>
<organism evidence="1 2">
    <name type="scientific">Microbacterium azadirachtae</name>
    <dbReference type="NCBI Taxonomy" id="582680"/>
    <lineage>
        <taxon>Bacteria</taxon>
        <taxon>Bacillati</taxon>
        <taxon>Actinomycetota</taxon>
        <taxon>Actinomycetes</taxon>
        <taxon>Micrococcales</taxon>
        <taxon>Microbacteriaceae</taxon>
        <taxon>Microbacterium</taxon>
    </lineage>
</organism>
<evidence type="ECO:0008006" key="3">
    <source>
        <dbReference type="Google" id="ProtNLM"/>
    </source>
</evidence>
<dbReference type="STRING" id="582680.RS86_01320"/>
<protein>
    <recommendedName>
        <fullName evidence="3">Hydantoinase/oxoprolinase</fullName>
    </recommendedName>
</protein>
<proteinExistence type="predicted"/>